<keyword evidence="2" id="KW-1185">Reference proteome</keyword>
<gene>
    <name evidence="1" type="ORF">L2E82_14096</name>
</gene>
<accession>A0ACB9EYF1</accession>
<evidence type="ECO:0000313" key="1">
    <source>
        <dbReference type="EMBL" id="KAI3764093.1"/>
    </source>
</evidence>
<sequence length="101" mass="11082">MSLKAGNVGLNVIAASHVILLDVWWNPATEDQAIGRAHRIGQTRPVTVARLTIKDTIEDSILALQEAKRKLHASVFNEDESGNGSLRLTAEDLRNLFMGAY</sequence>
<name>A0ACB9EYF1_CICIN</name>
<proteinExistence type="predicted"/>
<protein>
    <submittedName>
        <fullName evidence="1">Uncharacterized protein</fullName>
    </submittedName>
</protein>
<comment type="caution">
    <text evidence="1">The sequence shown here is derived from an EMBL/GenBank/DDBJ whole genome shotgun (WGS) entry which is preliminary data.</text>
</comment>
<dbReference type="EMBL" id="CM042011">
    <property type="protein sequence ID" value="KAI3764093.1"/>
    <property type="molecule type" value="Genomic_DNA"/>
</dbReference>
<reference evidence="2" key="1">
    <citation type="journal article" date="2022" name="Mol. Ecol. Resour.">
        <title>The genomes of chicory, endive, great burdock and yacon provide insights into Asteraceae palaeo-polyploidization history and plant inulin production.</title>
        <authorList>
            <person name="Fan W."/>
            <person name="Wang S."/>
            <person name="Wang H."/>
            <person name="Wang A."/>
            <person name="Jiang F."/>
            <person name="Liu H."/>
            <person name="Zhao H."/>
            <person name="Xu D."/>
            <person name="Zhang Y."/>
        </authorList>
    </citation>
    <scope>NUCLEOTIDE SEQUENCE [LARGE SCALE GENOMIC DNA]</scope>
    <source>
        <strain evidence="2">cv. Punajuju</strain>
    </source>
</reference>
<organism evidence="1 2">
    <name type="scientific">Cichorium intybus</name>
    <name type="common">Chicory</name>
    <dbReference type="NCBI Taxonomy" id="13427"/>
    <lineage>
        <taxon>Eukaryota</taxon>
        <taxon>Viridiplantae</taxon>
        <taxon>Streptophyta</taxon>
        <taxon>Embryophyta</taxon>
        <taxon>Tracheophyta</taxon>
        <taxon>Spermatophyta</taxon>
        <taxon>Magnoliopsida</taxon>
        <taxon>eudicotyledons</taxon>
        <taxon>Gunneridae</taxon>
        <taxon>Pentapetalae</taxon>
        <taxon>asterids</taxon>
        <taxon>campanulids</taxon>
        <taxon>Asterales</taxon>
        <taxon>Asteraceae</taxon>
        <taxon>Cichorioideae</taxon>
        <taxon>Cichorieae</taxon>
        <taxon>Cichoriinae</taxon>
        <taxon>Cichorium</taxon>
    </lineage>
</organism>
<reference evidence="1 2" key="2">
    <citation type="journal article" date="2022" name="Mol. Ecol. Resour.">
        <title>The genomes of chicory, endive, great burdock and yacon provide insights into Asteraceae paleo-polyploidization history and plant inulin production.</title>
        <authorList>
            <person name="Fan W."/>
            <person name="Wang S."/>
            <person name="Wang H."/>
            <person name="Wang A."/>
            <person name="Jiang F."/>
            <person name="Liu H."/>
            <person name="Zhao H."/>
            <person name="Xu D."/>
            <person name="Zhang Y."/>
        </authorList>
    </citation>
    <scope>NUCLEOTIDE SEQUENCE [LARGE SCALE GENOMIC DNA]</scope>
    <source>
        <strain evidence="2">cv. Punajuju</strain>
        <tissue evidence="1">Leaves</tissue>
    </source>
</reference>
<dbReference type="Proteomes" id="UP001055811">
    <property type="component" value="Linkage Group LG03"/>
</dbReference>
<evidence type="ECO:0000313" key="2">
    <source>
        <dbReference type="Proteomes" id="UP001055811"/>
    </source>
</evidence>